<evidence type="ECO:0000256" key="4">
    <source>
        <dbReference type="ARBA" id="ARBA00022785"/>
    </source>
</evidence>
<comment type="subcellular location">
    <subcellularLocation>
        <location evidence="5">Cytoplasm</location>
    </subcellularLocation>
</comment>
<dbReference type="EC" id="2.4.99.17" evidence="5"/>
<protein>
    <recommendedName>
        <fullName evidence="5">S-adenosylmethionine:tRNA ribosyltransferase-isomerase</fullName>
        <ecNumber evidence="5">2.4.99.17</ecNumber>
    </recommendedName>
    <alternativeName>
        <fullName evidence="5">Queuosine biosynthesis protein QueA</fullName>
    </alternativeName>
</protein>
<keyword evidence="7" id="KW-1185">Reference proteome</keyword>
<comment type="function">
    <text evidence="5">Transfers and isomerizes the ribose moiety from AdoMet to the 7-aminomethyl group of 7-deazaguanine (preQ1-tRNA) to give epoxyqueuosine (oQ-tRNA).</text>
</comment>
<sequence length="352" mass="37392">MSAAASEGDTLADYDYDLPDGAIALRPAVPRDAARLLVSRPGEAIGDHIVRDLPGLLRPGDRLVVNDSRVVPARLTGERVRGDSVSRVELTLLAEDPPGTWRAFAKPAKRVAPGDILRFTDGGRMVEAELLSRAGPEVRVRFADDPLAVGSMPLPPYIAAKRAPDAQDTTDYQTVYADPAGSVAAPTAGLHFTEDLLAALERAGIALSRVTLHVGAGTFLPVKVERLDAHEMHAETGTVTAGTVAEIAATKAAGGRVIAVGTTALRILESAAVGGTLAPFEGETRLFIRPGFRFNVVDALMTNFHLPRSTLLMLVAALVGLPRMHAIYDHALAEGYRFYSYGDASLLFPDKS</sequence>
<dbReference type="PANTHER" id="PTHR30307">
    <property type="entry name" value="S-ADENOSYLMETHIONINE:TRNA RIBOSYLTRANSFERASE-ISOMERASE"/>
    <property type="match status" value="1"/>
</dbReference>
<dbReference type="UniPathway" id="UPA00392"/>
<dbReference type="HAMAP" id="MF_00113">
    <property type="entry name" value="QueA"/>
    <property type="match status" value="1"/>
</dbReference>
<dbReference type="InterPro" id="IPR003699">
    <property type="entry name" value="QueA"/>
</dbReference>
<keyword evidence="4 5" id="KW-0671">Queuosine biosynthesis</keyword>
<dbReference type="InterPro" id="IPR036100">
    <property type="entry name" value="QueA_sf"/>
</dbReference>
<dbReference type="InterPro" id="IPR042118">
    <property type="entry name" value="QueA_dom1"/>
</dbReference>
<evidence type="ECO:0000256" key="3">
    <source>
        <dbReference type="ARBA" id="ARBA00022691"/>
    </source>
</evidence>
<dbReference type="GO" id="GO:0005737">
    <property type="term" value="C:cytoplasm"/>
    <property type="evidence" value="ECO:0007669"/>
    <property type="project" value="UniProtKB-SubCell"/>
</dbReference>
<dbReference type="AlphaFoldDB" id="A0A8B2NPW8"/>
<organism evidence="6 7">
    <name type="scientific">Acuticoccus sediminis</name>
    <dbReference type="NCBI Taxonomy" id="2184697"/>
    <lineage>
        <taxon>Bacteria</taxon>
        <taxon>Pseudomonadati</taxon>
        <taxon>Pseudomonadota</taxon>
        <taxon>Alphaproteobacteria</taxon>
        <taxon>Hyphomicrobiales</taxon>
        <taxon>Amorphaceae</taxon>
        <taxon>Acuticoccus</taxon>
    </lineage>
</organism>
<keyword evidence="3 5" id="KW-0949">S-adenosyl-L-methionine</keyword>
<dbReference type="RefSeq" id="WP_111350496.1">
    <property type="nucleotide sequence ID" value="NZ_QHHQ01000006.1"/>
</dbReference>
<evidence type="ECO:0000256" key="1">
    <source>
        <dbReference type="ARBA" id="ARBA00022490"/>
    </source>
</evidence>
<keyword evidence="2 5" id="KW-0808">Transferase</keyword>
<dbReference type="Gene3D" id="3.40.1780.10">
    <property type="entry name" value="QueA-like"/>
    <property type="match status" value="1"/>
</dbReference>
<dbReference type="NCBIfam" id="NF001140">
    <property type="entry name" value="PRK00147.1"/>
    <property type="match status" value="1"/>
</dbReference>
<dbReference type="GO" id="GO:0051075">
    <property type="term" value="F:S-adenosylmethionine:tRNA ribosyltransferase-isomerase activity"/>
    <property type="evidence" value="ECO:0007669"/>
    <property type="project" value="UniProtKB-EC"/>
</dbReference>
<comment type="similarity">
    <text evidence="5">Belongs to the QueA family.</text>
</comment>
<reference evidence="6 7" key="1">
    <citation type="submission" date="2018-05" db="EMBL/GenBank/DDBJ databases">
        <title>Acuticoccus sediminis sp. nov., isolated from deep-sea sediment of Indian Ocean.</title>
        <authorList>
            <person name="Liu X."/>
            <person name="Lai Q."/>
            <person name="Du Y."/>
            <person name="Sun F."/>
            <person name="Zhang X."/>
            <person name="Wang S."/>
            <person name="Shao Z."/>
        </authorList>
    </citation>
    <scope>NUCLEOTIDE SEQUENCE [LARGE SCALE GENOMIC DNA]</scope>
    <source>
        <strain evidence="6 7">PTG4-2</strain>
    </source>
</reference>
<name>A0A8B2NPW8_9HYPH</name>
<dbReference type="Pfam" id="PF02547">
    <property type="entry name" value="Queuosine_synth"/>
    <property type="match status" value="1"/>
</dbReference>
<accession>A0A8B2NPW8</accession>
<dbReference type="Proteomes" id="UP000249590">
    <property type="component" value="Unassembled WGS sequence"/>
</dbReference>
<gene>
    <name evidence="5" type="primary">queA</name>
    <name evidence="6" type="ORF">DLJ53_25415</name>
</gene>
<dbReference type="SUPFAM" id="SSF111337">
    <property type="entry name" value="QueA-like"/>
    <property type="match status" value="1"/>
</dbReference>
<dbReference type="EMBL" id="QHHQ01000006">
    <property type="protein sequence ID" value="RAH98970.1"/>
    <property type="molecule type" value="Genomic_DNA"/>
</dbReference>
<evidence type="ECO:0000256" key="5">
    <source>
        <dbReference type="HAMAP-Rule" id="MF_00113"/>
    </source>
</evidence>
<keyword evidence="1 5" id="KW-0963">Cytoplasm</keyword>
<evidence type="ECO:0000313" key="7">
    <source>
        <dbReference type="Proteomes" id="UP000249590"/>
    </source>
</evidence>
<evidence type="ECO:0000256" key="2">
    <source>
        <dbReference type="ARBA" id="ARBA00022679"/>
    </source>
</evidence>
<dbReference type="OrthoDB" id="9805933at2"/>
<proteinExistence type="inferred from homology"/>
<dbReference type="Gene3D" id="2.40.10.240">
    <property type="entry name" value="QueA-like"/>
    <property type="match status" value="1"/>
</dbReference>
<dbReference type="InterPro" id="IPR042119">
    <property type="entry name" value="QueA_dom2"/>
</dbReference>
<dbReference type="NCBIfam" id="TIGR00113">
    <property type="entry name" value="queA"/>
    <property type="match status" value="1"/>
</dbReference>
<comment type="caution">
    <text evidence="6">The sequence shown here is derived from an EMBL/GenBank/DDBJ whole genome shotgun (WGS) entry which is preliminary data.</text>
</comment>
<comment type="subunit">
    <text evidence="5">Monomer.</text>
</comment>
<comment type="pathway">
    <text evidence="5">tRNA modification; tRNA-queuosine biosynthesis.</text>
</comment>
<dbReference type="PANTHER" id="PTHR30307:SF0">
    <property type="entry name" value="S-ADENOSYLMETHIONINE:TRNA RIBOSYLTRANSFERASE-ISOMERASE"/>
    <property type="match status" value="1"/>
</dbReference>
<evidence type="ECO:0000313" key="6">
    <source>
        <dbReference type="EMBL" id="RAH98970.1"/>
    </source>
</evidence>
<dbReference type="GO" id="GO:0008616">
    <property type="term" value="P:tRNA queuosine(34) biosynthetic process"/>
    <property type="evidence" value="ECO:0007669"/>
    <property type="project" value="UniProtKB-UniRule"/>
</dbReference>
<keyword evidence="6" id="KW-0413">Isomerase</keyword>
<comment type="catalytic activity">
    <reaction evidence="5">
        <text>7-aminomethyl-7-carbaguanosine(34) in tRNA + S-adenosyl-L-methionine = epoxyqueuosine(34) in tRNA + adenine + L-methionine + 2 H(+)</text>
        <dbReference type="Rhea" id="RHEA:32155"/>
        <dbReference type="Rhea" id="RHEA-COMP:10342"/>
        <dbReference type="Rhea" id="RHEA-COMP:18582"/>
        <dbReference type="ChEBI" id="CHEBI:15378"/>
        <dbReference type="ChEBI" id="CHEBI:16708"/>
        <dbReference type="ChEBI" id="CHEBI:57844"/>
        <dbReference type="ChEBI" id="CHEBI:59789"/>
        <dbReference type="ChEBI" id="CHEBI:82833"/>
        <dbReference type="ChEBI" id="CHEBI:194443"/>
        <dbReference type="EC" id="2.4.99.17"/>
    </reaction>
</comment>